<keyword evidence="1" id="KW-0479">Metal-binding</keyword>
<keyword evidence="3" id="KW-0862">Zinc</keyword>
<comment type="caution">
    <text evidence="5">The sequence shown here is derived from an EMBL/GenBank/DDBJ whole genome shotgun (WGS) entry which is preliminary data.</text>
</comment>
<proteinExistence type="predicted"/>
<evidence type="ECO:0000313" key="5">
    <source>
        <dbReference type="EMBL" id="RVD92352.1"/>
    </source>
</evidence>
<protein>
    <recommendedName>
        <fullName evidence="4">FLYWCH-type domain-containing protein</fullName>
    </recommendedName>
</protein>
<dbReference type="VEuPathDB" id="MicrosporidiaDB:TUBRATIS_11480"/>
<evidence type="ECO:0000256" key="1">
    <source>
        <dbReference type="ARBA" id="ARBA00022723"/>
    </source>
</evidence>
<dbReference type="Proteomes" id="UP000282876">
    <property type="component" value="Unassembled WGS sequence"/>
</dbReference>
<dbReference type="EMBL" id="RCSS01000241">
    <property type="protein sequence ID" value="RVD92352.1"/>
    <property type="molecule type" value="Genomic_DNA"/>
</dbReference>
<dbReference type="Pfam" id="PF04500">
    <property type="entry name" value="FLYWCH"/>
    <property type="match status" value="1"/>
</dbReference>
<accession>A0A437AMF1</accession>
<feature type="domain" description="FLYWCH-type" evidence="4">
    <location>
        <begin position="5"/>
        <end position="65"/>
    </location>
</feature>
<gene>
    <name evidence="5" type="ORF">TUBRATIS_11480</name>
</gene>
<name>A0A437AMF1_9MICR</name>
<sequence length="127" mass="14950">MIHLIKSQKDCFQVIYNDFIYEKKQILNNLQEWRCITKNCSAKATSGVDIRLELNSFKVVSGHNHFPQHKEPTKGLYIDKMKELIKKTNESTRSIVHIIIRGVSADIVKALSNFELVYRMLRYYMIK</sequence>
<dbReference type="InterPro" id="IPR007588">
    <property type="entry name" value="Znf_FLYWCH"/>
</dbReference>
<evidence type="ECO:0000256" key="3">
    <source>
        <dbReference type="ARBA" id="ARBA00022833"/>
    </source>
</evidence>
<keyword evidence="2" id="KW-0863">Zinc-finger</keyword>
<evidence type="ECO:0000259" key="4">
    <source>
        <dbReference type="Pfam" id="PF04500"/>
    </source>
</evidence>
<dbReference type="Gene3D" id="2.20.25.240">
    <property type="match status" value="1"/>
</dbReference>
<reference evidence="5 6" key="1">
    <citation type="submission" date="2018-10" db="EMBL/GenBank/DDBJ databases">
        <title>Draft genome sequence of the microsporidian Tubulinosema ratisbonensis.</title>
        <authorList>
            <person name="Polonais V."/>
            <person name="Peyretaillade E."/>
            <person name="Niehus S."/>
            <person name="Wawrzyniak I."/>
            <person name="Franchet A."/>
            <person name="Gaspin C."/>
            <person name="Reichstadt M."/>
            <person name="Belser C."/>
            <person name="Labadie K."/>
            <person name="Delbac F."/>
            <person name="Ferrandon D."/>
        </authorList>
    </citation>
    <scope>NUCLEOTIDE SEQUENCE [LARGE SCALE GENOMIC DNA]</scope>
    <source>
        <strain evidence="5 6">Franzen</strain>
    </source>
</reference>
<keyword evidence="6" id="KW-1185">Reference proteome</keyword>
<organism evidence="5 6">
    <name type="scientific">Tubulinosema ratisbonensis</name>
    <dbReference type="NCBI Taxonomy" id="291195"/>
    <lineage>
        <taxon>Eukaryota</taxon>
        <taxon>Fungi</taxon>
        <taxon>Fungi incertae sedis</taxon>
        <taxon>Microsporidia</taxon>
        <taxon>Tubulinosematoidea</taxon>
        <taxon>Tubulinosematidae</taxon>
        <taxon>Tubulinosema</taxon>
    </lineage>
</organism>
<evidence type="ECO:0000256" key="2">
    <source>
        <dbReference type="ARBA" id="ARBA00022771"/>
    </source>
</evidence>
<evidence type="ECO:0000313" key="6">
    <source>
        <dbReference type="Proteomes" id="UP000282876"/>
    </source>
</evidence>
<dbReference type="GO" id="GO:0008270">
    <property type="term" value="F:zinc ion binding"/>
    <property type="evidence" value="ECO:0007669"/>
    <property type="project" value="UniProtKB-KW"/>
</dbReference>
<dbReference type="AlphaFoldDB" id="A0A437AMF1"/>